<dbReference type="EMBL" id="JACWMX010000005">
    <property type="protein sequence ID" value="MBD1394254.1"/>
    <property type="molecule type" value="Genomic_DNA"/>
</dbReference>
<gene>
    <name evidence="2" type="ORF">IDJ76_14185</name>
</gene>
<dbReference type="Proteomes" id="UP000619078">
    <property type="component" value="Unassembled WGS sequence"/>
</dbReference>
<organism evidence="2 3">
    <name type="scientific">Mucilaginibacter glaciei</name>
    <dbReference type="NCBI Taxonomy" id="2772109"/>
    <lineage>
        <taxon>Bacteria</taxon>
        <taxon>Pseudomonadati</taxon>
        <taxon>Bacteroidota</taxon>
        <taxon>Sphingobacteriia</taxon>
        <taxon>Sphingobacteriales</taxon>
        <taxon>Sphingobacteriaceae</taxon>
        <taxon>Mucilaginibacter</taxon>
    </lineage>
</organism>
<keyword evidence="3" id="KW-1185">Reference proteome</keyword>
<dbReference type="RefSeq" id="WP_191163990.1">
    <property type="nucleotide sequence ID" value="NZ_JACWMX010000005.1"/>
</dbReference>
<feature type="chain" id="PRO_5037298943" evidence="1">
    <location>
        <begin position="20"/>
        <end position="1027"/>
    </location>
</feature>
<evidence type="ECO:0000313" key="2">
    <source>
        <dbReference type="EMBL" id="MBD1394254.1"/>
    </source>
</evidence>
<evidence type="ECO:0000256" key="1">
    <source>
        <dbReference type="SAM" id="SignalP"/>
    </source>
</evidence>
<protein>
    <submittedName>
        <fullName evidence="2">Uncharacterized protein</fullName>
    </submittedName>
</protein>
<dbReference type="AlphaFoldDB" id="A0A926S3H7"/>
<reference evidence="2" key="1">
    <citation type="submission" date="2020-09" db="EMBL/GenBank/DDBJ databases">
        <title>Novel species of Mucilaginibacter isolated from a glacier on the Tibetan Plateau.</title>
        <authorList>
            <person name="Liu Q."/>
            <person name="Xin Y.-H."/>
        </authorList>
    </citation>
    <scope>NUCLEOTIDE SEQUENCE</scope>
    <source>
        <strain evidence="2">ZB1P21</strain>
    </source>
</reference>
<name>A0A926S3H7_9SPHI</name>
<keyword evidence="1" id="KW-0732">Signal</keyword>
<accession>A0A926S3H7</accession>
<comment type="caution">
    <text evidence="2">The sequence shown here is derived from an EMBL/GenBank/DDBJ whole genome shotgun (WGS) entry which is preliminary data.</text>
</comment>
<sequence>MKRLLNLLLFLCLAVAASAQQKPPYVQTQTAQVLSNWSTLSRQYIGIPKGPVPSFPAYVPDSLKVNALFMRTGAIAPGLYRYDGTQWLQVNGGYSKAQIDSIASLKANKVGGNSFSGGFNNFSGGVGADNIYLTSQARTLVPGETATGFTAVIASQNIGPFVGVEIDRATKPTFRFGEAAGGGSFVVQKNIGASVENWINVFKTDSASVTASNGLTQVDGDIKLGGTLNSSTTIDAGIAGGGRSNPLYFTGTGSGGSYTASFENSGPTFSLKTPYVRFATTDNVSPKGSLLEVGLDTWTMRHTNVDGKQFSYTSDGYIVDEISNSGLKYFGNYRSNFTDLSLVDKRYVDSVNTLASTGYAKVNADNAYGNHSASYTATNKLTGLSPYGLLVEKNVSNENYVVLHNTTTGEYLLQTPIGITLQDGASNYVTGMNKGGFNNRNTGAAAATYLNFADAATNVILTFPGKSGLLATTDDVTTAGSAYISKTGGTMTGDLILSSITPTNALSAAPKGYIDNLLTGITWKNAVRVKTTGNITLSGTQTVDGIALIAGNRVLVGSQTVPAQNGIYLVAAGAWTRVSDADESSELEQATVLVTVGTANKNTQWTYIGGSGPVIGTDPIYFGQISGAGTYTNGSYLSLSGNIFDANLTAFDGRYEILANKKSTLTNSATDYPTTSAVTSALGGYVPTSRTITLGYGLTGGGNLSADRTITGDTTSVGGLVGKPNLASQMALKADKATSYTKTQSDGRYEVPLTFANGLSRSANTISTDLSYSHVWTAPQTINRTGLANVTADAYILTNTTPSTASVTAQWTPHIRWTASAWNTGSSTSSSVEFRQGLIAISGSTNFGYLNWSAAIGNGIFSNVMNLDNLGTLRLSSLRSMASDNNATVNLNATGAVLSRNIADANPALITDLVNASSTADIAKFRWQGVDRVSFSKEGYITTAAIPTYSSGTYSTVIRNATGRFEAVDLTAFNATTTTLSSATLNSTYPSAALGFRVICGNITAGGVVYVKYAASTWLATNAPVQP</sequence>
<proteinExistence type="predicted"/>
<evidence type="ECO:0000313" key="3">
    <source>
        <dbReference type="Proteomes" id="UP000619078"/>
    </source>
</evidence>
<feature type="signal peptide" evidence="1">
    <location>
        <begin position="1"/>
        <end position="19"/>
    </location>
</feature>